<reference evidence="2 3" key="1">
    <citation type="journal article" date="2013" name="Appl. Environ. Microbiol.">
        <title>Genome analysis suggests that the soil oligotrophic bacterium Agromonas oligotrophica (Bradyrhizobium oligotrophicum) is a nitrogen-fixing symbiont of Aeschynomene indica.</title>
        <authorList>
            <person name="Okubo T."/>
            <person name="Fukushima S."/>
            <person name="Itakura M."/>
            <person name="Oshima K."/>
            <person name="Longtonglang A."/>
            <person name="Teaumroong N."/>
            <person name="Mitsui H."/>
            <person name="Hattori M."/>
            <person name="Hattori R."/>
            <person name="Hattori T."/>
            <person name="Minamisawa K."/>
        </authorList>
    </citation>
    <scope>NUCLEOTIDE SEQUENCE [LARGE SCALE GENOMIC DNA]</scope>
    <source>
        <strain evidence="2 3">S58</strain>
    </source>
</reference>
<name>M4ZRT7_9BRAD</name>
<dbReference type="Proteomes" id="UP000011841">
    <property type="component" value="Chromosome"/>
</dbReference>
<protein>
    <submittedName>
        <fullName evidence="2">Uncharacterized protein</fullName>
    </submittedName>
</protein>
<dbReference type="KEGG" id="aol:S58_29440"/>
<dbReference type="HOGENOM" id="CLU_2732092_0_0_5"/>
<evidence type="ECO:0000256" key="1">
    <source>
        <dbReference type="SAM" id="MobiDB-lite"/>
    </source>
</evidence>
<gene>
    <name evidence="2" type="ORF">S58_29440</name>
</gene>
<evidence type="ECO:0000313" key="3">
    <source>
        <dbReference type="Proteomes" id="UP000011841"/>
    </source>
</evidence>
<dbReference type="EMBL" id="AP012603">
    <property type="protein sequence ID" value="BAM88945.1"/>
    <property type="molecule type" value="Genomic_DNA"/>
</dbReference>
<sequence length="71" mass="7500">MALGERIGRAHRQGGRLAAATSQSAATEMKMPSLEASGGTLRECEGAGYFSSRANRLDVSQRLPPSFSTSE</sequence>
<feature type="region of interest" description="Disordered" evidence="1">
    <location>
        <begin position="1"/>
        <end position="39"/>
    </location>
</feature>
<keyword evidence="3" id="KW-1185">Reference proteome</keyword>
<evidence type="ECO:0000313" key="2">
    <source>
        <dbReference type="EMBL" id="BAM88945.1"/>
    </source>
</evidence>
<dbReference type="AlphaFoldDB" id="M4ZRT7"/>
<accession>M4ZRT7</accession>
<organism evidence="2 3">
    <name type="scientific">Bradyrhizobium oligotrophicum S58</name>
    <dbReference type="NCBI Taxonomy" id="1245469"/>
    <lineage>
        <taxon>Bacteria</taxon>
        <taxon>Pseudomonadati</taxon>
        <taxon>Pseudomonadota</taxon>
        <taxon>Alphaproteobacteria</taxon>
        <taxon>Hyphomicrobiales</taxon>
        <taxon>Nitrobacteraceae</taxon>
        <taxon>Bradyrhizobium</taxon>
    </lineage>
</organism>
<proteinExistence type="predicted"/>